<feature type="non-terminal residue" evidence="2">
    <location>
        <position position="1"/>
    </location>
</feature>
<dbReference type="Proteomes" id="UP000265618">
    <property type="component" value="Unassembled WGS sequence"/>
</dbReference>
<feature type="compositionally biased region" description="Basic and acidic residues" evidence="1">
    <location>
        <begin position="106"/>
        <end position="121"/>
    </location>
</feature>
<name>A0A9K3GHK7_9EUKA</name>
<evidence type="ECO:0000256" key="1">
    <source>
        <dbReference type="SAM" id="MobiDB-lite"/>
    </source>
</evidence>
<organism evidence="2 3">
    <name type="scientific">Kipferlia bialata</name>
    <dbReference type="NCBI Taxonomy" id="797122"/>
    <lineage>
        <taxon>Eukaryota</taxon>
        <taxon>Metamonada</taxon>
        <taxon>Carpediemonas-like organisms</taxon>
        <taxon>Kipferlia</taxon>
    </lineage>
</organism>
<feature type="region of interest" description="Disordered" evidence="1">
    <location>
        <begin position="61"/>
        <end position="121"/>
    </location>
</feature>
<comment type="caution">
    <text evidence="2">The sequence shown here is derived from an EMBL/GenBank/DDBJ whole genome shotgun (WGS) entry which is preliminary data.</text>
</comment>
<accession>A0A9K3GHK7</accession>
<keyword evidence="3" id="KW-1185">Reference proteome</keyword>
<evidence type="ECO:0000313" key="2">
    <source>
        <dbReference type="EMBL" id="GIQ84254.1"/>
    </source>
</evidence>
<dbReference type="EMBL" id="BDIP01001368">
    <property type="protein sequence ID" value="GIQ84254.1"/>
    <property type="molecule type" value="Genomic_DNA"/>
</dbReference>
<feature type="region of interest" description="Disordered" evidence="1">
    <location>
        <begin position="267"/>
        <end position="292"/>
    </location>
</feature>
<reference evidence="2 3" key="1">
    <citation type="journal article" date="2018" name="PLoS ONE">
        <title>The draft genome of Kipferlia bialata reveals reductive genome evolution in fornicate parasites.</title>
        <authorList>
            <person name="Tanifuji G."/>
            <person name="Takabayashi S."/>
            <person name="Kume K."/>
            <person name="Takagi M."/>
            <person name="Nakayama T."/>
            <person name="Kamikawa R."/>
            <person name="Inagaki Y."/>
            <person name="Hashimoto T."/>
        </authorList>
    </citation>
    <scope>NUCLEOTIDE SEQUENCE [LARGE SCALE GENOMIC DNA]</scope>
    <source>
        <strain evidence="2">NY0173</strain>
    </source>
</reference>
<proteinExistence type="predicted"/>
<dbReference type="AlphaFoldDB" id="A0A9K3GHK7"/>
<protein>
    <submittedName>
        <fullName evidence="2">Uncharacterized protein</fullName>
    </submittedName>
</protein>
<sequence length="940" mass="100806">MVFVGTEKGSILVYEAEQRGPDTTPSDASPHPTHLVKRLILSHSGLPSPVVSIVPMFSDPLSTHAPRTRPSLPNSPHPSPTHSREQSTSALPPLPQTQSQTQKGSSRREREKEADVGERERKGESVSLRVVCVMADGTVSVWSLKHAALVCVSRVGPRLPSLLASMSLPAVRVTQRHSFTSLKHTIYALVTSPVGVYVVDTSSPRLSVCRSKAVGRTMARLDGPGCSSLPGCVGGCGDGQGGDMDREASVLCAGCVTSAGCVTDVKQRIGGPSPHSKTEGERDGSERETGAERVVDRGIMMVMLTDSGALCTAFLSVVRLVRGGSVKRKSRLPSVPLSFYEPFTHSVIKAPSTAELAEARESDPEGVSELSLAKDVPILHDTVLDVVSLYREYHVLAKSDCGSCKVFTVPASSSMYNQYHASVASVDFGPVKVSHRPHPSAPLPSRVSVSISTSVALPTPGVSVSSHIPDDTLESMHSTTLPLHPLCFLDVSDMLQNTLCVVCRVDSPAGPSSIRGVDGDTVVLCLSIDEGDVPIGGHGWYVSQPITLTSSTPLTHGVRDACTDLGWKRRLSVSAVHRDSEGEREGVVSALEVILLDKAESIVGTRGQSETAKTARLSLHPSDHEGVRRGCLKDIRPLRDGVSFVEEAPSPSPCSPRLPVPHPCPILCVASSDYGPIAVSDASIAGSTSIKLEYAVLSRFCQSDIQGSRMYTPPPSLSLTIPLFGNVSNASSVSNASKRRRSRSRVDRVVCCRSFFLNCIDSQYASRSSLSLIAGTECGRVVLVTNVASAVSHSSCRVSHLSSSDNALDVQEGARVYVLRDPVAAHRELTSSRSVVTDFNLQSAIRALHYVPTKRDAPEFAVQPLDRDMESDSEASEGMLDDWDDLERRREQRRHVRDVAMGDLLSFDQSLMLREGEGRVLLDQPGRDGVAEVQAEDALE</sequence>
<gene>
    <name evidence="2" type="ORF">KIPB_005709</name>
</gene>
<feature type="compositionally biased region" description="Basic and acidic residues" evidence="1">
    <location>
        <begin position="276"/>
        <end position="292"/>
    </location>
</feature>
<evidence type="ECO:0000313" key="3">
    <source>
        <dbReference type="Proteomes" id="UP000265618"/>
    </source>
</evidence>